<protein>
    <recommendedName>
        <fullName evidence="8">SH3 domain-containing protein</fullName>
    </recommendedName>
</protein>
<feature type="region of interest" description="Disordered" evidence="7">
    <location>
        <begin position="532"/>
        <end position="624"/>
    </location>
</feature>
<evidence type="ECO:0000256" key="7">
    <source>
        <dbReference type="SAM" id="MobiDB-lite"/>
    </source>
</evidence>
<gene>
    <name evidence="9" type="ORF">INT47_009396</name>
</gene>
<feature type="compositionally biased region" description="Polar residues" evidence="7">
    <location>
        <begin position="582"/>
        <end position="595"/>
    </location>
</feature>
<dbReference type="Proteomes" id="UP000603453">
    <property type="component" value="Unassembled WGS sequence"/>
</dbReference>
<dbReference type="PANTHER" id="PTHR23065">
    <property type="entry name" value="PROLINE-SERINE-THREONINE PHOSPHATASE INTERACTING PROTEIN 1"/>
    <property type="match status" value="1"/>
</dbReference>
<dbReference type="InterPro" id="IPR036028">
    <property type="entry name" value="SH3-like_dom_sf"/>
</dbReference>
<evidence type="ECO:0000256" key="2">
    <source>
        <dbReference type="ARBA" id="ARBA00022443"/>
    </source>
</evidence>
<feature type="compositionally biased region" description="Basic and acidic residues" evidence="7">
    <location>
        <begin position="272"/>
        <end position="285"/>
    </location>
</feature>
<keyword evidence="4" id="KW-0597">Phosphoprotein</keyword>
<name>A0A8H7V7S2_9FUNG</name>
<keyword evidence="10" id="KW-1185">Reference proteome</keyword>
<evidence type="ECO:0000256" key="3">
    <source>
        <dbReference type="ARBA" id="ARBA00022490"/>
    </source>
</evidence>
<evidence type="ECO:0000256" key="1">
    <source>
        <dbReference type="ARBA" id="ARBA00004496"/>
    </source>
</evidence>
<dbReference type="Pfam" id="PF00018">
    <property type="entry name" value="SH3_1"/>
    <property type="match status" value="1"/>
</dbReference>
<dbReference type="PANTHER" id="PTHR23065:SF7">
    <property type="entry name" value="NOSTRIN, ISOFORM H"/>
    <property type="match status" value="1"/>
</dbReference>
<evidence type="ECO:0000313" key="10">
    <source>
        <dbReference type="Proteomes" id="UP000603453"/>
    </source>
</evidence>
<dbReference type="AlphaFoldDB" id="A0A8H7V7S2"/>
<dbReference type="SMART" id="SM00326">
    <property type="entry name" value="SH3"/>
    <property type="match status" value="1"/>
</dbReference>
<dbReference type="PROSITE" id="PS50002">
    <property type="entry name" value="SH3"/>
    <property type="match status" value="1"/>
</dbReference>
<evidence type="ECO:0000256" key="4">
    <source>
        <dbReference type="ARBA" id="ARBA00022553"/>
    </source>
</evidence>
<feature type="compositionally biased region" description="Pro residues" evidence="7">
    <location>
        <begin position="601"/>
        <end position="612"/>
    </location>
</feature>
<dbReference type="GO" id="GO:0005543">
    <property type="term" value="F:phospholipid binding"/>
    <property type="evidence" value="ECO:0007669"/>
    <property type="project" value="TreeGrafter"/>
</dbReference>
<feature type="coiled-coil region" evidence="6">
    <location>
        <begin position="111"/>
        <end position="138"/>
    </location>
</feature>
<accession>A0A8H7V7S2</accession>
<dbReference type="OrthoDB" id="19092at2759"/>
<reference evidence="9" key="1">
    <citation type="submission" date="2020-12" db="EMBL/GenBank/DDBJ databases">
        <title>Metabolic potential, ecology and presence of endohyphal bacteria is reflected in genomic diversity of Mucoromycotina.</title>
        <authorList>
            <person name="Muszewska A."/>
            <person name="Okrasinska A."/>
            <person name="Steczkiewicz K."/>
            <person name="Drgas O."/>
            <person name="Orlowska M."/>
            <person name="Perlinska-Lenart U."/>
            <person name="Aleksandrzak-Piekarczyk T."/>
            <person name="Szatraj K."/>
            <person name="Zielenkiewicz U."/>
            <person name="Pilsyk S."/>
            <person name="Malc E."/>
            <person name="Mieczkowski P."/>
            <person name="Kruszewska J.S."/>
            <person name="Biernat P."/>
            <person name="Pawlowska J."/>
        </authorList>
    </citation>
    <scope>NUCLEOTIDE SEQUENCE</scope>
    <source>
        <strain evidence="9">WA0000017839</strain>
    </source>
</reference>
<evidence type="ECO:0000256" key="6">
    <source>
        <dbReference type="SAM" id="Coils"/>
    </source>
</evidence>
<dbReference type="Gene3D" id="1.20.1270.60">
    <property type="entry name" value="Arfaptin homology (AH) domain/BAR domain"/>
    <property type="match status" value="1"/>
</dbReference>
<keyword evidence="3" id="KW-0963">Cytoplasm</keyword>
<comment type="caution">
    <text evidence="9">The sequence shown here is derived from an EMBL/GenBank/DDBJ whole genome shotgun (WGS) entry which is preliminary data.</text>
</comment>
<dbReference type="GO" id="GO:0009898">
    <property type="term" value="C:cytoplasmic side of plasma membrane"/>
    <property type="evidence" value="ECO:0007669"/>
    <property type="project" value="TreeGrafter"/>
</dbReference>
<dbReference type="CDD" id="cd00174">
    <property type="entry name" value="SH3"/>
    <property type="match status" value="1"/>
</dbReference>
<dbReference type="Gene3D" id="2.30.30.40">
    <property type="entry name" value="SH3 Domains"/>
    <property type="match status" value="1"/>
</dbReference>
<evidence type="ECO:0000259" key="8">
    <source>
        <dbReference type="PROSITE" id="PS50002"/>
    </source>
</evidence>
<feature type="compositionally biased region" description="Basic and acidic residues" evidence="7">
    <location>
        <begin position="545"/>
        <end position="558"/>
    </location>
</feature>
<dbReference type="EMBL" id="JAEPRD010000045">
    <property type="protein sequence ID" value="KAG2204354.1"/>
    <property type="molecule type" value="Genomic_DNA"/>
</dbReference>
<feature type="domain" description="SH3" evidence="8">
    <location>
        <begin position="862"/>
        <end position="928"/>
    </location>
</feature>
<feature type="compositionally biased region" description="Polar residues" evidence="7">
    <location>
        <begin position="408"/>
        <end position="439"/>
    </location>
</feature>
<evidence type="ECO:0000256" key="5">
    <source>
        <dbReference type="PROSITE-ProRule" id="PRU00192"/>
    </source>
</evidence>
<dbReference type="SUPFAM" id="SSF50044">
    <property type="entry name" value="SH3-domain"/>
    <property type="match status" value="1"/>
</dbReference>
<feature type="compositionally biased region" description="Polar residues" evidence="7">
    <location>
        <begin position="448"/>
        <end position="459"/>
    </location>
</feature>
<feature type="region of interest" description="Disordered" evidence="7">
    <location>
        <begin position="263"/>
        <end position="520"/>
    </location>
</feature>
<evidence type="ECO:0000313" key="9">
    <source>
        <dbReference type="EMBL" id="KAG2204354.1"/>
    </source>
</evidence>
<dbReference type="SUPFAM" id="SSF103657">
    <property type="entry name" value="BAR/IMD domain-like"/>
    <property type="match status" value="1"/>
</dbReference>
<organism evidence="9 10">
    <name type="scientific">Mucor saturninus</name>
    <dbReference type="NCBI Taxonomy" id="64648"/>
    <lineage>
        <taxon>Eukaryota</taxon>
        <taxon>Fungi</taxon>
        <taxon>Fungi incertae sedis</taxon>
        <taxon>Mucoromycota</taxon>
        <taxon>Mucoromycotina</taxon>
        <taxon>Mucoromycetes</taxon>
        <taxon>Mucorales</taxon>
        <taxon>Mucorineae</taxon>
        <taxon>Mucoraceae</taxon>
        <taxon>Mucor</taxon>
    </lineage>
</organism>
<dbReference type="InterPro" id="IPR001452">
    <property type="entry name" value="SH3_domain"/>
</dbReference>
<comment type="subcellular location">
    <subcellularLocation>
        <location evidence="1">Cytoplasm</location>
    </subcellularLocation>
</comment>
<sequence>MSPNTQESDLNTISFAGSFWSKDKSGMTQLLDYMKSTHADLDIIFTIYTQRSQFEQEFGEKLLVLSSIHEIDQNEAGKGGVSAAYHAISMELNKTATSHLDLAEQLKTQIGSEFEQKLNEYKELLEKWTKTLTDLYNDRQDKTIELLKIRAKYLKEHEISKGQSTSTMDKLKSHYKALVTDVDELSQEWNTIWRDACEVMQAMEEDRIEFLKSNVWEYANLASARLLIEDEWCETIRDQLEKCSTEQEIEKCVSIYGTGSKIPSTNDYVGEQMKEQKRKNAERASKTPTPPVKPARQPEKSHPLPHPEIPKPSIEQETPKPKPRFQQDPPQPKPRTKQESQLPKPGYQKEIPQPKPRTDVPSTKNRQIMNQWDKTDKNGLDLQQKQRPHHKQTKADDEGGFEQDELPTEQSRSQTEVNSFRSTGKTNTQKQQSQSNYSFKQDEERINSIRNKVSDNIGSTAARAQIKRKPLNKSLMDQVSNQMAVAKQQREIEQNESRCSSPQSSVKSGSTHQSTSTDGSLESLLKTFEIVNPINQPPPNATVSDEARFRRQPSEYKPDTGSIPSRRGINENTRVLQEIHDSNPSSINSNTTMQHPFTYPVAPPKSPRPPPQHIDGQPQEDERNQNYQQNTQISTQVPVQHQPQQYPASPNMMMQQIPDQESIYSHNQQQKHPYGGQSQFMGQQHMGQTQQHMGQTQQHIGQTQQHIGQTQQYMGQTQQHINQPQRSPMMQPQRSPIMQPQRSPMMQPQRSPMMQPQRSPMMQPQRSPMMQPQRSPMMQPQRSPMMAPVTYLQQNYGTQSGGLPPPITIPTNYGVTPQPSPAMTYTTGNGGVSPGGVLPPPAVPYHQPPQAARPGQYSDGRPVLFWARAKYDYTASDEGELSFAANTLIGILEADMTQQSWWIGAIINEYRQTWSIPGSIPSNFMANA</sequence>
<keyword evidence="2 5" id="KW-0728">SH3 domain</keyword>
<dbReference type="InterPro" id="IPR027267">
    <property type="entry name" value="AH/BAR_dom_sf"/>
</dbReference>
<feature type="compositionally biased region" description="Acidic residues" evidence="7">
    <location>
        <begin position="398"/>
        <end position="407"/>
    </location>
</feature>
<feature type="region of interest" description="Disordered" evidence="7">
    <location>
        <begin position="721"/>
        <end position="782"/>
    </location>
</feature>
<dbReference type="GO" id="GO:0120104">
    <property type="term" value="C:mitotic actomyosin contractile ring, proximal layer"/>
    <property type="evidence" value="ECO:0007669"/>
    <property type="project" value="TreeGrafter"/>
</dbReference>
<proteinExistence type="predicted"/>
<keyword evidence="6" id="KW-0175">Coiled coil</keyword>
<feature type="compositionally biased region" description="Polar residues" evidence="7">
    <location>
        <begin position="360"/>
        <end position="372"/>
    </location>
</feature>
<dbReference type="GO" id="GO:0007010">
    <property type="term" value="P:cytoskeleton organization"/>
    <property type="evidence" value="ECO:0007669"/>
    <property type="project" value="TreeGrafter"/>
</dbReference>
<feature type="compositionally biased region" description="Polar residues" evidence="7">
    <location>
        <begin position="497"/>
        <end position="520"/>
    </location>
</feature>